<feature type="compositionally biased region" description="Basic residues" evidence="2">
    <location>
        <begin position="108"/>
        <end position="121"/>
    </location>
</feature>
<dbReference type="GO" id="GO:0003677">
    <property type="term" value="F:DNA binding"/>
    <property type="evidence" value="ECO:0007669"/>
    <property type="project" value="UniProtKB-UniRule"/>
</dbReference>
<dbReference type="Pfam" id="PF06382">
    <property type="entry name" value="Protamine_like"/>
    <property type="match status" value="1"/>
</dbReference>
<dbReference type="GO" id="GO:0035092">
    <property type="term" value="P:sperm DNA condensation"/>
    <property type="evidence" value="ECO:0007669"/>
    <property type="project" value="InterPro"/>
</dbReference>
<evidence type="ECO:0000313" key="5">
    <source>
        <dbReference type="Proteomes" id="UP001153636"/>
    </source>
</evidence>
<feature type="region of interest" description="Disordered" evidence="2">
    <location>
        <begin position="81"/>
        <end position="121"/>
    </location>
</feature>
<reference evidence="4" key="1">
    <citation type="submission" date="2022-01" db="EMBL/GenBank/DDBJ databases">
        <authorList>
            <person name="King R."/>
        </authorList>
    </citation>
    <scope>NUCLEOTIDE SEQUENCE</scope>
</reference>
<protein>
    <recommendedName>
        <fullName evidence="3">HMG box domain-containing protein</fullName>
    </recommendedName>
</protein>
<dbReference type="Gene3D" id="1.10.30.10">
    <property type="entry name" value="High mobility group box domain"/>
    <property type="match status" value="1"/>
</dbReference>
<evidence type="ECO:0000313" key="4">
    <source>
        <dbReference type="EMBL" id="CAH1110931.1"/>
    </source>
</evidence>
<dbReference type="OrthoDB" id="7675944at2759"/>
<dbReference type="PROSITE" id="PS50118">
    <property type="entry name" value="HMG_BOX_2"/>
    <property type="match status" value="1"/>
</dbReference>
<evidence type="ECO:0000256" key="1">
    <source>
        <dbReference type="PROSITE-ProRule" id="PRU00267"/>
    </source>
</evidence>
<evidence type="ECO:0000256" key="2">
    <source>
        <dbReference type="SAM" id="MobiDB-lite"/>
    </source>
</evidence>
<keyword evidence="5" id="KW-1185">Reference proteome</keyword>
<feature type="compositionally biased region" description="Basic residues" evidence="2">
    <location>
        <begin position="88"/>
        <end position="100"/>
    </location>
</feature>
<feature type="region of interest" description="Disordered" evidence="2">
    <location>
        <begin position="1"/>
        <end position="39"/>
    </location>
</feature>
<gene>
    <name evidence="4" type="ORF">PSYICH_LOCUS10783</name>
</gene>
<sequence length="121" mass="14651">MTRTSNENRPNANNNENHDTQKNKSNNQPPKYKPGRVTRNPFLNFLRDVRRNAYGLTLYEIATKGADMWRKMDAKDKQPYCEQAKMAPYRRRRMRKRRAYRSYSRSTSRARKKTKRSRSRY</sequence>
<dbReference type="SUPFAM" id="SSF47095">
    <property type="entry name" value="HMG-box"/>
    <property type="match status" value="1"/>
</dbReference>
<dbReference type="InterPro" id="IPR024460">
    <property type="entry name" value="Protamine-like"/>
</dbReference>
<dbReference type="InterPro" id="IPR036910">
    <property type="entry name" value="HMG_box_dom_sf"/>
</dbReference>
<dbReference type="AlphaFoldDB" id="A0A9P0GHF7"/>
<feature type="domain" description="HMG box" evidence="3">
    <location>
        <begin position="35"/>
        <end position="104"/>
    </location>
</feature>
<dbReference type="InterPro" id="IPR009071">
    <property type="entry name" value="HMG_box_dom"/>
</dbReference>
<keyword evidence="1" id="KW-0539">Nucleus</keyword>
<dbReference type="GO" id="GO:0005634">
    <property type="term" value="C:nucleus"/>
    <property type="evidence" value="ECO:0007669"/>
    <property type="project" value="UniProtKB-UniRule"/>
</dbReference>
<evidence type="ECO:0000259" key="3">
    <source>
        <dbReference type="PROSITE" id="PS50118"/>
    </source>
</evidence>
<organism evidence="4 5">
    <name type="scientific">Psylliodes chrysocephalus</name>
    <dbReference type="NCBI Taxonomy" id="3402493"/>
    <lineage>
        <taxon>Eukaryota</taxon>
        <taxon>Metazoa</taxon>
        <taxon>Ecdysozoa</taxon>
        <taxon>Arthropoda</taxon>
        <taxon>Hexapoda</taxon>
        <taxon>Insecta</taxon>
        <taxon>Pterygota</taxon>
        <taxon>Neoptera</taxon>
        <taxon>Endopterygota</taxon>
        <taxon>Coleoptera</taxon>
        <taxon>Polyphaga</taxon>
        <taxon>Cucujiformia</taxon>
        <taxon>Chrysomeloidea</taxon>
        <taxon>Chrysomelidae</taxon>
        <taxon>Galerucinae</taxon>
        <taxon>Alticini</taxon>
        <taxon>Psylliodes</taxon>
    </lineage>
</organism>
<dbReference type="EMBL" id="OV651817">
    <property type="protein sequence ID" value="CAH1110931.1"/>
    <property type="molecule type" value="Genomic_DNA"/>
</dbReference>
<accession>A0A9P0GHF7</accession>
<proteinExistence type="predicted"/>
<dbReference type="Proteomes" id="UP001153636">
    <property type="component" value="Chromosome 5"/>
</dbReference>
<name>A0A9P0GHF7_9CUCU</name>
<keyword evidence="1" id="KW-0238">DNA-binding</keyword>
<feature type="DNA-binding region" description="HMG box" evidence="1">
    <location>
        <begin position="35"/>
        <end position="104"/>
    </location>
</feature>